<comment type="caution">
    <text evidence="3">The sequence shown here is derived from an EMBL/GenBank/DDBJ whole genome shotgun (WGS) entry which is preliminary data.</text>
</comment>
<reference evidence="3 4" key="1">
    <citation type="submission" date="2017-09" db="EMBL/GenBank/DDBJ databases">
        <title>Depth-based differentiation of microbial function through sediment-hosted aquifers and enrichment of novel symbionts in the deep terrestrial subsurface.</title>
        <authorList>
            <person name="Probst A.J."/>
            <person name="Ladd B."/>
            <person name="Jarett J.K."/>
            <person name="Geller-Mcgrath D.E."/>
            <person name="Sieber C.M."/>
            <person name="Emerson J.B."/>
            <person name="Anantharaman K."/>
            <person name="Thomas B.C."/>
            <person name="Malmstrom R."/>
            <person name="Stieglmeier M."/>
            <person name="Klingl A."/>
            <person name="Woyke T."/>
            <person name="Ryan C.M."/>
            <person name="Banfield J.F."/>
        </authorList>
    </citation>
    <scope>NUCLEOTIDE SEQUENCE [LARGE SCALE GENOMIC DNA]</scope>
    <source>
        <strain evidence="3">CG22_combo_CG10-13_8_21_14_all_35_9</strain>
    </source>
</reference>
<dbReference type="GO" id="GO:0009697">
    <property type="term" value="P:salicylic acid biosynthetic process"/>
    <property type="evidence" value="ECO:0007669"/>
    <property type="project" value="TreeGrafter"/>
</dbReference>
<accession>A0A2H0BZW2</accession>
<dbReference type="PANTHER" id="PTHR38041:SF1">
    <property type="entry name" value="CHORISMATE MUTASE"/>
    <property type="match status" value="1"/>
</dbReference>
<dbReference type="Gene3D" id="1.20.59.10">
    <property type="entry name" value="Chorismate mutase"/>
    <property type="match status" value="1"/>
</dbReference>
<sequence length="89" mass="10448">MKNQIDDLRKQIDEIDNLIVNLLAKRLTVVKKVGKWKNKKGLVPLDKSRWQKILTSKIVKAKKLKLNPKLIKNIWNLIHEEALKIEKSL</sequence>
<dbReference type="InterPro" id="IPR036263">
    <property type="entry name" value="Chorismate_II_sf"/>
</dbReference>
<evidence type="ECO:0000313" key="3">
    <source>
        <dbReference type="EMBL" id="PIP63182.1"/>
    </source>
</evidence>
<dbReference type="Proteomes" id="UP000231021">
    <property type="component" value="Unassembled WGS sequence"/>
</dbReference>
<gene>
    <name evidence="3" type="ORF">COW98_00015</name>
</gene>
<proteinExistence type="predicted"/>
<dbReference type="PANTHER" id="PTHR38041">
    <property type="entry name" value="CHORISMATE MUTASE"/>
    <property type="match status" value="1"/>
</dbReference>
<evidence type="ECO:0000313" key="4">
    <source>
        <dbReference type="Proteomes" id="UP000231021"/>
    </source>
</evidence>
<dbReference type="EMBL" id="PCTB01000001">
    <property type="protein sequence ID" value="PIP63182.1"/>
    <property type="molecule type" value="Genomic_DNA"/>
</dbReference>
<dbReference type="GO" id="GO:0004106">
    <property type="term" value="F:chorismate mutase activity"/>
    <property type="evidence" value="ECO:0007669"/>
    <property type="project" value="InterPro"/>
</dbReference>
<dbReference type="PROSITE" id="PS51168">
    <property type="entry name" value="CHORISMATE_MUT_2"/>
    <property type="match status" value="1"/>
</dbReference>
<dbReference type="Pfam" id="PF01817">
    <property type="entry name" value="CM_2"/>
    <property type="match status" value="1"/>
</dbReference>
<feature type="domain" description="Chorismate mutase" evidence="2">
    <location>
        <begin position="1"/>
        <end position="89"/>
    </location>
</feature>
<dbReference type="SUPFAM" id="SSF48600">
    <property type="entry name" value="Chorismate mutase II"/>
    <property type="match status" value="1"/>
</dbReference>
<dbReference type="GO" id="GO:0046417">
    <property type="term" value="P:chorismate metabolic process"/>
    <property type="evidence" value="ECO:0007669"/>
    <property type="project" value="InterPro"/>
</dbReference>
<dbReference type="InterPro" id="IPR036979">
    <property type="entry name" value="CM_dom_sf"/>
</dbReference>
<dbReference type="InterPro" id="IPR002701">
    <property type="entry name" value="CM_II_prokaryot"/>
</dbReference>
<dbReference type="SMART" id="SM00830">
    <property type="entry name" value="CM_2"/>
    <property type="match status" value="1"/>
</dbReference>
<organism evidence="3 4">
    <name type="scientific">Candidatus Roizmanbacteria bacterium CG22_combo_CG10-13_8_21_14_all_35_9</name>
    <dbReference type="NCBI Taxonomy" id="1974861"/>
    <lineage>
        <taxon>Bacteria</taxon>
        <taxon>Candidatus Roizmaniibacteriota</taxon>
    </lineage>
</organism>
<dbReference type="AlphaFoldDB" id="A0A2H0BZW2"/>
<name>A0A2H0BZW2_9BACT</name>
<evidence type="ECO:0000256" key="1">
    <source>
        <dbReference type="ARBA" id="ARBA00023235"/>
    </source>
</evidence>
<keyword evidence="1" id="KW-0413">Isomerase</keyword>
<dbReference type="InterPro" id="IPR051331">
    <property type="entry name" value="Chorismate_mutase-related"/>
</dbReference>
<evidence type="ECO:0000259" key="2">
    <source>
        <dbReference type="PROSITE" id="PS51168"/>
    </source>
</evidence>
<protein>
    <recommendedName>
        <fullName evidence="2">Chorismate mutase domain-containing protein</fullName>
    </recommendedName>
</protein>